<keyword evidence="2" id="KW-1185">Reference proteome</keyword>
<sequence>MASNSSVKQCASCGKEARLHCGVCDSHFYCTHDCQVKDWNSHKINCKGGQSSSVPPPPTTQSQGVVKGIHFDTTSSEMTFQWFRYDRITPGYLDFDLGSALATNDEDAIMGYEAPAWFDIAHDITFHLDLGYTIRLLTRDGFLPTQDAVPNMSIQGLSKMIRGQDAASNMTIPGLPKTPARIKDWHGPAMAIGIKEFTSDGHPKEGCDLDIASARHLLDFFNHITTPPPMIDCVRINCAGDVDAGRPKFEPIKLPANHAVFLRAPFPISSGIELPLTVARIPGNIAMVSPRGESRPYANTAVGFMHTCCDPNKTGGGDFFEGEASFGWVPLTWDSPVGSCIMARLDKKALLPDCAAALAEFCEVHLQSLIQELKESETLEEMCYGQALPKAHVLDEITKPKFEKYYQAWVARQENPEARSRSPYEG</sequence>
<name>A0ACC2IBA3_9PLEO</name>
<gene>
    <name evidence="1" type="ORF">OPT61_g5208</name>
</gene>
<organism evidence="1 2">
    <name type="scientific">Boeremia exigua</name>
    <dbReference type="NCBI Taxonomy" id="749465"/>
    <lineage>
        <taxon>Eukaryota</taxon>
        <taxon>Fungi</taxon>
        <taxon>Dikarya</taxon>
        <taxon>Ascomycota</taxon>
        <taxon>Pezizomycotina</taxon>
        <taxon>Dothideomycetes</taxon>
        <taxon>Pleosporomycetidae</taxon>
        <taxon>Pleosporales</taxon>
        <taxon>Pleosporineae</taxon>
        <taxon>Didymellaceae</taxon>
        <taxon>Boeremia</taxon>
    </lineage>
</organism>
<proteinExistence type="predicted"/>
<reference evidence="1" key="1">
    <citation type="submission" date="2022-11" db="EMBL/GenBank/DDBJ databases">
        <title>Genome Sequence of Boeremia exigua.</title>
        <authorList>
            <person name="Buettner E."/>
        </authorList>
    </citation>
    <scope>NUCLEOTIDE SEQUENCE</scope>
    <source>
        <strain evidence="1">CU02</strain>
    </source>
</reference>
<protein>
    <submittedName>
        <fullName evidence="1">Uncharacterized protein</fullName>
    </submittedName>
</protein>
<evidence type="ECO:0000313" key="2">
    <source>
        <dbReference type="Proteomes" id="UP001153331"/>
    </source>
</evidence>
<comment type="caution">
    <text evidence="1">The sequence shown here is derived from an EMBL/GenBank/DDBJ whole genome shotgun (WGS) entry which is preliminary data.</text>
</comment>
<evidence type="ECO:0000313" key="1">
    <source>
        <dbReference type="EMBL" id="KAJ8112427.1"/>
    </source>
</evidence>
<dbReference type="Proteomes" id="UP001153331">
    <property type="component" value="Unassembled WGS sequence"/>
</dbReference>
<dbReference type="EMBL" id="JAPHNI010000325">
    <property type="protein sequence ID" value="KAJ8112427.1"/>
    <property type="molecule type" value="Genomic_DNA"/>
</dbReference>
<accession>A0ACC2IBA3</accession>